<keyword evidence="3" id="KW-1185">Reference proteome</keyword>
<dbReference type="EMBL" id="PQXO01000106">
    <property type="protein sequence ID" value="TGO89509.1"/>
    <property type="molecule type" value="Genomic_DNA"/>
</dbReference>
<dbReference type="Proteomes" id="UP000297280">
    <property type="component" value="Unassembled WGS sequence"/>
</dbReference>
<evidence type="ECO:0000313" key="3">
    <source>
        <dbReference type="Proteomes" id="UP000297280"/>
    </source>
</evidence>
<evidence type="ECO:0000256" key="1">
    <source>
        <dbReference type="SAM" id="MobiDB-lite"/>
    </source>
</evidence>
<feature type="region of interest" description="Disordered" evidence="1">
    <location>
        <begin position="68"/>
        <end position="96"/>
    </location>
</feature>
<gene>
    <name evidence="2" type="ORF">BPOR_0106g00170</name>
</gene>
<protein>
    <submittedName>
        <fullName evidence="2">Uncharacterized protein</fullName>
    </submittedName>
</protein>
<dbReference type="STRING" id="87229.A0A4Z1KY51"/>
<proteinExistence type="predicted"/>
<comment type="caution">
    <text evidence="2">The sequence shown here is derived from an EMBL/GenBank/DDBJ whole genome shotgun (WGS) entry which is preliminary data.</text>
</comment>
<feature type="compositionally biased region" description="Polar residues" evidence="1">
    <location>
        <begin position="28"/>
        <end position="37"/>
    </location>
</feature>
<dbReference type="AlphaFoldDB" id="A0A4Z1KY51"/>
<sequence length="142" mass="15298">MLPPVEQSILQVNPKFADLYKKLSTDILNPNGSTKNHPAQKERDAVSGALKAARIEAAKSQILISSLSSLDLSPPPPIPAKPRTRTSQPAPPRKAAELPDDLIELVILLTAKLSLPSSSLSKRDITLLESTPTYHSLPTHLA</sequence>
<name>A0A4Z1KY51_9HELO</name>
<accession>A0A4Z1KY51</accession>
<feature type="region of interest" description="Disordered" evidence="1">
    <location>
        <begin position="28"/>
        <end position="47"/>
    </location>
</feature>
<evidence type="ECO:0000313" key="2">
    <source>
        <dbReference type="EMBL" id="TGO89509.1"/>
    </source>
</evidence>
<reference evidence="2 3" key="1">
    <citation type="submission" date="2017-12" db="EMBL/GenBank/DDBJ databases">
        <title>Comparative genomics of Botrytis spp.</title>
        <authorList>
            <person name="Valero-Jimenez C.A."/>
            <person name="Tapia P."/>
            <person name="Veloso J."/>
            <person name="Silva-Moreno E."/>
            <person name="Staats M."/>
            <person name="Valdes J.H."/>
            <person name="Van Kan J.A.L."/>
        </authorList>
    </citation>
    <scope>NUCLEOTIDE SEQUENCE [LARGE SCALE GENOMIC DNA]</scope>
    <source>
        <strain evidence="2 3">MUCL3349</strain>
    </source>
</reference>
<organism evidence="2 3">
    <name type="scientific">Botrytis porri</name>
    <dbReference type="NCBI Taxonomy" id="87229"/>
    <lineage>
        <taxon>Eukaryota</taxon>
        <taxon>Fungi</taxon>
        <taxon>Dikarya</taxon>
        <taxon>Ascomycota</taxon>
        <taxon>Pezizomycotina</taxon>
        <taxon>Leotiomycetes</taxon>
        <taxon>Helotiales</taxon>
        <taxon>Sclerotiniaceae</taxon>
        <taxon>Botrytis</taxon>
    </lineage>
</organism>